<protein>
    <submittedName>
        <fullName evidence="4">RHS repeat protein</fullName>
    </submittedName>
</protein>
<dbReference type="KEGG" id="stae:HNV11_20750"/>
<keyword evidence="1" id="KW-0677">Repeat</keyword>
<gene>
    <name evidence="4" type="ORF">HNV11_20750</name>
</gene>
<feature type="domain" description="DUF6531" evidence="2">
    <location>
        <begin position="7"/>
        <end position="81"/>
    </location>
</feature>
<accession>A0A6M5YBY9</accession>
<sequence>MHRTLDGRAVDVATGEVVLSVTDVTTSGPVPFCWGRIWRSNYLAGGSVGNGWRHSYDYVLLEDQRSRQVVIRTPDNRAVVFPLLMDGESSLNRYEKFRLDRDALGYRLQQADGLRYRFAASSSGSSFRLVAIEQAGVAYCIQLSYNQLGHLIRVSDSGQRIIEVTTNAHGFINQLTLMATDTTQQRLTLVLYRYDDEHNLIEAAVTDRHTIQYHYRQQRIVRLSDVLRREIFFSYAKIDNQFRCTEVRQEVERYVRQFRYFVDEGRTLITDEAGNNRQYIHEAGTVQQFMSAEGRQRIWFHNEYNELLSEQGPQGNTTFFSYDARGNLTQASWPDGGTIVMTYDDSNQLRTLTDRAGGVWQWSYDQAGRLLSCIDPAGAETGFSYNSVGLLIRRQINGQLVEWDYDASSNPIRQITATRQTTWTYDVLGRLTFARLSTQDKPLYPVDPALIEPPKTSLPNPYQPVYDADGLLIRLRRDRLNWLFIRDVSGAIREYGRSDGLSSRFHYDAAGRLTEVLFDDGSWFHYTYRPDGWLIEATSPTTQVRFERDTQGRVLLEIANLYTIQTEYGQTGNRVSQQSSSQSPVLYEYDVRMQLSRITYSAGSFVITYDRQGRPIEQLWPGGLRSRRQYDAGTRPVSQSIYWDSQLQAGRFQTYSWVRSQPVRVQDNRFGTVELRYDKAGEVVEAVCSAGWIERWVADRHAYQQRLLRPALDIAQLGWQQISVGGMRFYYDTEGYLREKQVAGRIWHFHWHQSGLLERVVRPDKQNISFSYDALGRRIEQMTGDRTVRWAWDGRRLAREWHQLGNSDPVQLTWYMAEGLTPVMLEVNEQVYSVVCNDMGQPLSMHKPSGELVWEYGWCLFGKKYGLAGPNHWHSYIGPGQFNVPEAGLVYADFLYYDVDTGLPLSPEYSSPAGWARVVREPPHAPESYLSAARCIRVY</sequence>
<dbReference type="AlphaFoldDB" id="A0A6M5YBY9"/>
<dbReference type="PANTHER" id="PTHR32305:SF15">
    <property type="entry name" value="PROTEIN RHSA-RELATED"/>
    <property type="match status" value="1"/>
</dbReference>
<dbReference type="PANTHER" id="PTHR32305">
    <property type="match status" value="1"/>
</dbReference>
<dbReference type="InterPro" id="IPR056823">
    <property type="entry name" value="TEN-like_YD-shell"/>
</dbReference>
<evidence type="ECO:0000259" key="3">
    <source>
        <dbReference type="Pfam" id="PF25023"/>
    </source>
</evidence>
<dbReference type="InterPro" id="IPR050708">
    <property type="entry name" value="T6SS_VgrG/RHS"/>
</dbReference>
<feature type="domain" description="Teneurin-like YD-shell" evidence="3">
    <location>
        <begin position="721"/>
        <end position="910"/>
    </location>
</feature>
<dbReference type="EMBL" id="CP053435">
    <property type="protein sequence ID" value="QJW91637.1"/>
    <property type="molecule type" value="Genomic_DNA"/>
</dbReference>
<dbReference type="RefSeq" id="WP_171741484.1">
    <property type="nucleotide sequence ID" value="NZ_CP053435.1"/>
</dbReference>
<name>A0A6M5YBY9_9BACT</name>
<proteinExistence type="predicted"/>
<dbReference type="InterPro" id="IPR006530">
    <property type="entry name" value="YD"/>
</dbReference>
<evidence type="ECO:0000259" key="2">
    <source>
        <dbReference type="Pfam" id="PF20148"/>
    </source>
</evidence>
<dbReference type="Pfam" id="PF20148">
    <property type="entry name" value="DUF6531"/>
    <property type="match status" value="1"/>
</dbReference>
<feature type="domain" description="Teneurin-like YD-shell" evidence="3">
    <location>
        <begin position="484"/>
        <end position="627"/>
    </location>
</feature>
<dbReference type="Pfam" id="PF25023">
    <property type="entry name" value="TEN_YD-shell"/>
    <property type="match status" value="3"/>
</dbReference>
<dbReference type="InterPro" id="IPR045351">
    <property type="entry name" value="DUF6531"/>
</dbReference>
<evidence type="ECO:0000313" key="4">
    <source>
        <dbReference type="EMBL" id="QJW91637.1"/>
    </source>
</evidence>
<dbReference type="Gene3D" id="2.180.10.10">
    <property type="entry name" value="RHS repeat-associated core"/>
    <property type="match status" value="1"/>
</dbReference>
<evidence type="ECO:0000256" key="1">
    <source>
        <dbReference type="ARBA" id="ARBA00022737"/>
    </source>
</evidence>
<keyword evidence="5" id="KW-1185">Reference proteome</keyword>
<feature type="domain" description="Teneurin-like YD-shell" evidence="3">
    <location>
        <begin position="314"/>
        <end position="432"/>
    </location>
</feature>
<evidence type="ECO:0000313" key="5">
    <source>
        <dbReference type="Proteomes" id="UP000502756"/>
    </source>
</evidence>
<dbReference type="Proteomes" id="UP000502756">
    <property type="component" value="Chromosome"/>
</dbReference>
<organism evidence="4 5">
    <name type="scientific">Spirosoma taeanense</name>
    <dbReference type="NCBI Taxonomy" id="2735870"/>
    <lineage>
        <taxon>Bacteria</taxon>
        <taxon>Pseudomonadati</taxon>
        <taxon>Bacteroidota</taxon>
        <taxon>Cytophagia</taxon>
        <taxon>Cytophagales</taxon>
        <taxon>Cytophagaceae</taxon>
        <taxon>Spirosoma</taxon>
    </lineage>
</organism>
<reference evidence="4 5" key="1">
    <citation type="submission" date="2020-05" db="EMBL/GenBank/DDBJ databases">
        <title>Genome sequencing of Spirosoma sp. TS118.</title>
        <authorList>
            <person name="Lee J.-H."/>
            <person name="Jeong S."/>
            <person name="Zhao L."/>
            <person name="Jung J.-H."/>
            <person name="Kim M.-K."/>
            <person name="Lim S."/>
        </authorList>
    </citation>
    <scope>NUCLEOTIDE SEQUENCE [LARGE SCALE GENOMIC DNA]</scope>
    <source>
        <strain evidence="4 5">TS118</strain>
    </source>
</reference>
<dbReference type="NCBIfam" id="TIGR01643">
    <property type="entry name" value="YD_repeat_2x"/>
    <property type="match status" value="2"/>
</dbReference>